<keyword evidence="2" id="KW-0812">Transmembrane</keyword>
<organism evidence="3 4">
    <name type="scientific">Nesterenkonia flava</name>
    <dbReference type="NCBI Taxonomy" id="469799"/>
    <lineage>
        <taxon>Bacteria</taxon>
        <taxon>Bacillati</taxon>
        <taxon>Actinomycetota</taxon>
        <taxon>Actinomycetes</taxon>
        <taxon>Micrococcales</taxon>
        <taxon>Micrococcaceae</taxon>
        <taxon>Nesterenkonia</taxon>
    </lineage>
</organism>
<evidence type="ECO:0000313" key="3">
    <source>
        <dbReference type="EMBL" id="MDR5712485.1"/>
    </source>
</evidence>
<dbReference type="Proteomes" id="UP001260872">
    <property type="component" value="Unassembled WGS sequence"/>
</dbReference>
<evidence type="ECO:0000256" key="1">
    <source>
        <dbReference type="SAM" id="MobiDB-lite"/>
    </source>
</evidence>
<feature type="region of interest" description="Disordered" evidence="1">
    <location>
        <begin position="1"/>
        <end position="72"/>
    </location>
</feature>
<evidence type="ECO:0000313" key="4">
    <source>
        <dbReference type="Proteomes" id="UP001260872"/>
    </source>
</evidence>
<accession>A0ABU1FVI1</accession>
<keyword evidence="2" id="KW-0472">Membrane</keyword>
<keyword evidence="2" id="KW-1133">Transmembrane helix</keyword>
<evidence type="ECO:0000256" key="2">
    <source>
        <dbReference type="SAM" id="Phobius"/>
    </source>
</evidence>
<proteinExistence type="predicted"/>
<dbReference type="RefSeq" id="WP_310537856.1">
    <property type="nucleotide sequence ID" value="NZ_BAAAOC010000084.1"/>
</dbReference>
<feature type="compositionally biased region" description="Low complexity" evidence="1">
    <location>
        <begin position="56"/>
        <end position="70"/>
    </location>
</feature>
<gene>
    <name evidence="3" type="ORF">RH857_10130</name>
</gene>
<keyword evidence="4" id="KW-1185">Reference proteome</keyword>
<name>A0ABU1FVI1_9MICC</name>
<reference evidence="4" key="1">
    <citation type="submission" date="2023-07" db="EMBL/GenBank/DDBJ databases">
        <title>Description of three actinobacteria isolated from air of manufacturing shop in a pharmaceutical factory.</title>
        <authorList>
            <person name="Zhang D.-F."/>
        </authorList>
    </citation>
    <scope>NUCLEOTIDE SEQUENCE [LARGE SCALE GENOMIC DNA]</scope>
    <source>
        <strain evidence="4">CCTCC AB 207010</strain>
    </source>
</reference>
<protein>
    <submittedName>
        <fullName evidence="3">Uncharacterized protein</fullName>
    </submittedName>
</protein>
<feature type="compositionally biased region" description="Gly residues" evidence="1">
    <location>
        <begin position="23"/>
        <end position="48"/>
    </location>
</feature>
<dbReference type="EMBL" id="JAVKGT010000026">
    <property type="protein sequence ID" value="MDR5712485.1"/>
    <property type="molecule type" value="Genomic_DNA"/>
</dbReference>
<sequence length="323" mass="34411">MSTQPPSDPSHHQPSHQVPPAPGGGSAPAGQGPGPGGYPGQGPAGPGGPGLPPHGPYGAPQGPQGAPQGRPGKRRTGLIAGLIAVVVLFVAFVVIAVLFLSGRLGSAYPDEPLSASDLEQVLPGEDSEDLPSGVEVLGESEARSAEHAEIEEILSYQEEQVEWAEDLVGDVDGAEECLAALEDYSDYLRDDLYDDVSSHPAERSASNRYELSTGDEAQGYTITYSEPQNWDGEWERQYVACTPVRGEEEGRDLQARVVEEGDVHGVVLIEDGETINNLRLSREFGTVAVEFTVYGADAADEDALIEEMLQLLEISEQQIRDLD</sequence>
<feature type="transmembrane region" description="Helical" evidence="2">
    <location>
        <begin position="78"/>
        <end position="100"/>
    </location>
</feature>
<comment type="caution">
    <text evidence="3">The sequence shown here is derived from an EMBL/GenBank/DDBJ whole genome shotgun (WGS) entry which is preliminary data.</text>
</comment>